<dbReference type="Pfam" id="PF13879">
    <property type="entry name" value="Hmw_CFAP97"/>
    <property type="match status" value="3"/>
</dbReference>
<dbReference type="CTD" id="101929355"/>
<accession>A0A3P8UZZ3</accession>
<dbReference type="OrthoDB" id="2163395at2759"/>
<dbReference type="STRING" id="244447.ENSCSEP00000007907"/>
<dbReference type="InterPro" id="IPR029488">
    <property type="entry name" value="Hmw/CFAP97"/>
</dbReference>
<dbReference type="GeneID" id="103391819"/>
<feature type="region of interest" description="Disordered" evidence="2">
    <location>
        <begin position="297"/>
        <end position="372"/>
    </location>
</feature>
<dbReference type="RefSeq" id="XP_008326461.1">
    <property type="nucleotide sequence ID" value="XM_008328239.3"/>
</dbReference>
<comment type="similarity">
    <text evidence="1">Belongs to the CFAP97 family.</text>
</comment>
<proteinExistence type="inferred from homology"/>
<dbReference type="Proteomes" id="UP000265120">
    <property type="component" value="Chromosome 16"/>
</dbReference>
<name>A0A3P8UZZ3_CYNSE</name>
<evidence type="ECO:0000256" key="1">
    <source>
        <dbReference type="ARBA" id="ARBA00008315"/>
    </source>
</evidence>
<dbReference type="Ensembl" id="ENSCSET00000007993.1">
    <property type="protein sequence ID" value="ENSCSEP00000007907.1"/>
    <property type="gene ID" value="ENSCSEG00000005087.1"/>
</dbReference>
<evidence type="ECO:0000256" key="2">
    <source>
        <dbReference type="SAM" id="MobiDB-lite"/>
    </source>
</evidence>
<dbReference type="PANTHER" id="PTHR33768">
    <property type="entry name" value="MIP11318P"/>
    <property type="match status" value="1"/>
</dbReference>
<dbReference type="AlphaFoldDB" id="A0A3P8UZZ3"/>
<dbReference type="InterPro" id="IPR038792">
    <property type="entry name" value="CFAP97D1/2"/>
</dbReference>
<dbReference type="KEGG" id="csem:103391819"/>
<sequence length="372" mass="44062">MGTPMDHRAYQSLFPTKSKYLQQKWDKASYSLHRSKVKQAKPAIDQIPPKTYPHLALKLKKQQLEEDRALEIQFHNNILLEKILRIKRTKGGIDSWNDYEPKRTTESYQSYQPLFPTKNKYLQQKWDKATYDLHRRKVKSSKPVIDKSAPRTYPHLEQRLKKQQLEEERTMDIQRENNLLNEKISHIKKTTGGVDSWNIFEKKRTTKNYEAYQSLFPTANRYLQHKWDKTVYDLRRRKVTSAKPSIDATPPRTFPHLEQKLKTKQLEEERRMEIHRENSILNEKIARINRTIGDTDTWNKYSKKRDNRNPRNRAMTMTKNKRTDPTTPLIPKVEPEDYDVKKESELQQDTATDPIPETDPPGITTLPGNPDS</sequence>
<reference evidence="3" key="3">
    <citation type="submission" date="2025-09" db="UniProtKB">
        <authorList>
            <consortium name="Ensembl"/>
        </authorList>
    </citation>
    <scope>IDENTIFICATION</scope>
</reference>
<dbReference type="InParanoid" id="A0A3P8UZZ3"/>
<reference evidence="3" key="2">
    <citation type="submission" date="2025-08" db="UniProtKB">
        <authorList>
            <consortium name="Ensembl"/>
        </authorList>
    </citation>
    <scope>IDENTIFICATION</scope>
</reference>
<keyword evidence="4" id="KW-1185">Reference proteome</keyword>
<reference evidence="3 4" key="1">
    <citation type="journal article" date="2014" name="Nat. Genet.">
        <title>Whole-genome sequence of a flatfish provides insights into ZW sex chromosome evolution and adaptation to a benthic lifestyle.</title>
        <authorList>
            <person name="Chen S."/>
            <person name="Zhang G."/>
            <person name="Shao C."/>
            <person name="Huang Q."/>
            <person name="Liu G."/>
            <person name="Zhang P."/>
            <person name="Song W."/>
            <person name="An N."/>
            <person name="Chalopin D."/>
            <person name="Volff J.N."/>
            <person name="Hong Y."/>
            <person name="Li Q."/>
            <person name="Sha Z."/>
            <person name="Zhou H."/>
            <person name="Xie M."/>
            <person name="Yu Q."/>
            <person name="Liu Y."/>
            <person name="Xiang H."/>
            <person name="Wang N."/>
            <person name="Wu K."/>
            <person name="Yang C."/>
            <person name="Zhou Q."/>
            <person name="Liao X."/>
            <person name="Yang L."/>
            <person name="Hu Q."/>
            <person name="Zhang J."/>
            <person name="Meng L."/>
            <person name="Jin L."/>
            <person name="Tian Y."/>
            <person name="Lian J."/>
            <person name="Yang J."/>
            <person name="Miao G."/>
            <person name="Liu S."/>
            <person name="Liang Z."/>
            <person name="Yan F."/>
            <person name="Li Y."/>
            <person name="Sun B."/>
            <person name="Zhang H."/>
            <person name="Zhang J."/>
            <person name="Zhu Y."/>
            <person name="Du M."/>
            <person name="Zhao Y."/>
            <person name="Schartl M."/>
            <person name="Tang Q."/>
            <person name="Wang J."/>
        </authorList>
    </citation>
    <scope>NUCLEOTIDE SEQUENCE</scope>
</reference>
<feature type="compositionally biased region" description="Basic and acidic residues" evidence="2">
    <location>
        <begin position="333"/>
        <end position="345"/>
    </location>
</feature>
<evidence type="ECO:0000313" key="4">
    <source>
        <dbReference type="Proteomes" id="UP000265120"/>
    </source>
</evidence>
<dbReference type="PANTHER" id="PTHR33768:SF3">
    <property type="entry name" value="MIP11318P"/>
    <property type="match status" value="1"/>
</dbReference>
<protein>
    <submittedName>
        <fullName evidence="3">Uncharacterized LOC103391819</fullName>
    </submittedName>
</protein>
<evidence type="ECO:0000313" key="3">
    <source>
        <dbReference type="Ensembl" id="ENSCSEP00000007907.1"/>
    </source>
</evidence>
<organism evidence="3 4">
    <name type="scientific">Cynoglossus semilaevis</name>
    <name type="common">Tongue sole</name>
    <dbReference type="NCBI Taxonomy" id="244447"/>
    <lineage>
        <taxon>Eukaryota</taxon>
        <taxon>Metazoa</taxon>
        <taxon>Chordata</taxon>
        <taxon>Craniata</taxon>
        <taxon>Vertebrata</taxon>
        <taxon>Euteleostomi</taxon>
        <taxon>Actinopterygii</taxon>
        <taxon>Neopterygii</taxon>
        <taxon>Teleostei</taxon>
        <taxon>Neoteleostei</taxon>
        <taxon>Acanthomorphata</taxon>
        <taxon>Carangaria</taxon>
        <taxon>Pleuronectiformes</taxon>
        <taxon>Pleuronectoidei</taxon>
        <taxon>Cynoglossidae</taxon>
        <taxon>Cynoglossinae</taxon>
        <taxon>Cynoglossus</taxon>
    </lineage>
</organism>